<dbReference type="EMBL" id="CP140152">
    <property type="protein sequence ID" value="WQH04446.1"/>
    <property type="molecule type" value="Genomic_DNA"/>
</dbReference>
<sequence>MSTCTRCGATFSCAMADTGPATAIPAPPCWCTYLPLSVPVPVPDSAATAEIIGCWCPACLAAHIQLLKGSR</sequence>
<dbReference type="GeneID" id="43166915"/>
<organism evidence="1 2">
    <name type="scientific">Duganella zoogloeoides</name>
    <dbReference type="NCBI Taxonomy" id="75659"/>
    <lineage>
        <taxon>Bacteria</taxon>
        <taxon>Pseudomonadati</taxon>
        <taxon>Pseudomonadota</taxon>
        <taxon>Betaproteobacteria</taxon>
        <taxon>Burkholderiales</taxon>
        <taxon>Oxalobacteraceae</taxon>
        <taxon>Telluria group</taxon>
        <taxon>Duganella</taxon>
    </lineage>
</organism>
<dbReference type="Pfam" id="PF14375">
    <property type="entry name" value="Cys_rich_CWC"/>
    <property type="match status" value="1"/>
</dbReference>
<evidence type="ECO:0000313" key="2">
    <source>
        <dbReference type="Proteomes" id="UP001326110"/>
    </source>
</evidence>
<proteinExistence type="predicted"/>
<dbReference type="Proteomes" id="UP001326110">
    <property type="component" value="Chromosome"/>
</dbReference>
<protein>
    <submittedName>
        <fullName evidence="1">Cysteine-rich CWC family protein</fullName>
    </submittedName>
</protein>
<evidence type="ECO:0000313" key="1">
    <source>
        <dbReference type="EMBL" id="WQH04446.1"/>
    </source>
</evidence>
<reference evidence="1 2" key="1">
    <citation type="submission" date="2023-11" db="EMBL/GenBank/DDBJ databases">
        <title>MicrobeMod: A computational toolkit for identifying prokaryotic methylation and restriction-modification with nanopore sequencing.</title>
        <authorList>
            <person name="Crits-Christoph A."/>
            <person name="Kang S.C."/>
            <person name="Lee H."/>
            <person name="Ostrov N."/>
        </authorList>
    </citation>
    <scope>NUCLEOTIDE SEQUENCE [LARGE SCALE GENOMIC DNA]</scope>
    <source>
        <strain evidence="1 2">ATCC 25935</strain>
    </source>
</reference>
<keyword evidence="2" id="KW-1185">Reference proteome</keyword>
<dbReference type="RefSeq" id="WP_084670141.1">
    <property type="nucleotide sequence ID" value="NZ_CP140152.1"/>
</dbReference>
<name>A0ABZ0XXX3_9BURK</name>
<gene>
    <name evidence="1" type="ORF">SR858_25980</name>
</gene>
<accession>A0ABZ0XXX3</accession>
<dbReference type="InterPro" id="IPR032720">
    <property type="entry name" value="Cys_rich_CWC"/>
</dbReference>